<protein>
    <recommendedName>
        <fullName evidence="3">DUF3592 domain-containing protein</fullName>
    </recommendedName>
</protein>
<sequence>MPVWLTLIWLLFAAGGVWFFLNLHYQRTTAIDAWDRSPAGKLHREALASWLLCKARVEEAVPTGEPPVIRAATESKRMTSGRLIHVYVREERRPMRIRARLLPIGGGEVEAEAFVPIITEELAELTPGKILSVLYDPKDPSRFWIDTARRDETLIDAVTMRTRAAEENLRAAQAFSSGQG</sequence>
<evidence type="ECO:0008006" key="3">
    <source>
        <dbReference type="Google" id="ProtNLM"/>
    </source>
</evidence>
<gene>
    <name evidence="1" type="ORF">POL25_18960</name>
</gene>
<comment type="caution">
    <text evidence="1">The sequence shown here is derived from an EMBL/GenBank/DDBJ whole genome shotgun (WGS) entry which is preliminary data.</text>
</comment>
<evidence type="ECO:0000313" key="1">
    <source>
        <dbReference type="EMBL" id="MDC0718992.1"/>
    </source>
</evidence>
<organism evidence="1 2">
    <name type="scientific">Nannocystis bainbridge</name>
    <dbReference type="NCBI Taxonomy" id="2995303"/>
    <lineage>
        <taxon>Bacteria</taxon>
        <taxon>Pseudomonadati</taxon>
        <taxon>Myxococcota</taxon>
        <taxon>Polyangia</taxon>
        <taxon>Nannocystales</taxon>
        <taxon>Nannocystaceae</taxon>
        <taxon>Nannocystis</taxon>
    </lineage>
</organism>
<accession>A0ABT5DZD8</accession>
<keyword evidence="2" id="KW-1185">Reference proteome</keyword>
<dbReference type="Proteomes" id="UP001221686">
    <property type="component" value="Unassembled WGS sequence"/>
</dbReference>
<evidence type="ECO:0000313" key="2">
    <source>
        <dbReference type="Proteomes" id="UP001221686"/>
    </source>
</evidence>
<dbReference type="EMBL" id="JAQNDL010000002">
    <property type="protein sequence ID" value="MDC0718992.1"/>
    <property type="molecule type" value="Genomic_DNA"/>
</dbReference>
<proteinExistence type="predicted"/>
<reference evidence="1 2" key="1">
    <citation type="submission" date="2022-11" db="EMBL/GenBank/DDBJ databases">
        <title>Minimal conservation of predation-associated metabolite biosynthetic gene clusters underscores biosynthetic potential of Myxococcota including descriptions for ten novel species: Archangium lansinium sp. nov., Myxococcus landrumus sp. nov., Nannocystis bai.</title>
        <authorList>
            <person name="Ahearne A."/>
            <person name="Stevens C."/>
            <person name="Dowd S."/>
        </authorList>
    </citation>
    <scope>NUCLEOTIDE SEQUENCE [LARGE SCALE GENOMIC DNA]</scope>
    <source>
        <strain evidence="1 2">BB15-2</strain>
    </source>
</reference>
<name>A0ABT5DZD8_9BACT</name>
<dbReference type="RefSeq" id="WP_272087504.1">
    <property type="nucleotide sequence ID" value="NZ_JAQNDL010000002.1"/>
</dbReference>